<keyword evidence="4" id="KW-0233">DNA recombination</keyword>
<keyword evidence="9" id="KW-1185">Reference proteome</keyword>
<dbReference type="PANTHER" id="PTHR30629:SF2">
    <property type="entry name" value="PROPHAGE INTEGRASE INTS-RELATED"/>
    <property type="match status" value="1"/>
</dbReference>
<keyword evidence="3 5" id="KW-0238">DNA-binding</keyword>
<dbReference type="GO" id="GO:0015074">
    <property type="term" value="P:DNA integration"/>
    <property type="evidence" value="ECO:0007669"/>
    <property type="project" value="UniProtKB-KW"/>
</dbReference>
<dbReference type="InterPro" id="IPR002104">
    <property type="entry name" value="Integrase_catalytic"/>
</dbReference>
<dbReference type="InterPro" id="IPR044068">
    <property type="entry name" value="CB"/>
</dbReference>
<accession>A0AA48KHI6</accession>
<keyword evidence="2" id="KW-0229">DNA integration</keyword>
<sequence length="356" mass="40278">MASSHPGLKKIGPFWHYELRVNGQRLHGSTKATDLATAKKVLEIKRREALEGQYRIISRIPTLKEVFDQWLRTHQGIFSQRHLVPTECVFRKWLQPRMGSTRTDQIGSSQVENLRSDATTAGLSPRTINNILKTLQVLLNYGFKSGFIKGQPMKIGLLRVQKKPRPVLPAARINEFLEAVDRTATNPHVQVILRVMIGLGLRESEALGMRWEWFDPQQRTYVVGKSKGREARVLPVPEWLWNAIHGMPKTLSEWVFPAEDGKPHRPQFCKKALQRVCLRLGLGNVTQHRLRATFATLHATVAKTPITEIMGLLGHKAVTTTMIYVESALENKRKAQEIMSMKLGLGIEPARVVSGI</sequence>
<dbReference type="InterPro" id="IPR050808">
    <property type="entry name" value="Phage_Integrase"/>
</dbReference>
<protein>
    <recommendedName>
        <fullName evidence="10">Site-specific recombinase XerD</fullName>
    </recommendedName>
</protein>
<dbReference type="GO" id="GO:0003677">
    <property type="term" value="F:DNA binding"/>
    <property type="evidence" value="ECO:0007669"/>
    <property type="project" value="UniProtKB-UniRule"/>
</dbReference>
<proteinExistence type="inferred from homology"/>
<evidence type="ECO:0000313" key="9">
    <source>
        <dbReference type="Proteomes" id="UP001228113"/>
    </source>
</evidence>
<dbReference type="AlphaFoldDB" id="A0AA48KHI6"/>
<dbReference type="Gene3D" id="1.10.150.130">
    <property type="match status" value="1"/>
</dbReference>
<evidence type="ECO:0008006" key="10">
    <source>
        <dbReference type="Google" id="ProtNLM"/>
    </source>
</evidence>
<dbReference type="SUPFAM" id="SSF56349">
    <property type="entry name" value="DNA breaking-rejoining enzymes"/>
    <property type="match status" value="1"/>
</dbReference>
<feature type="domain" description="Core-binding (CB)" evidence="7">
    <location>
        <begin position="61"/>
        <end position="143"/>
    </location>
</feature>
<dbReference type="PANTHER" id="PTHR30629">
    <property type="entry name" value="PROPHAGE INTEGRASE"/>
    <property type="match status" value="1"/>
</dbReference>
<dbReference type="Pfam" id="PF00589">
    <property type="entry name" value="Phage_integrase"/>
    <property type="match status" value="1"/>
</dbReference>
<evidence type="ECO:0000256" key="1">
    <source>
        <dbReference type="ARBA" id="ARBA00008857"/>
    </source>
</evidence>
<dbReference type="InterPro" id="IPR010998">
    <property type="entry name" value="Integrase_recombinase_N"/>
</dbReference>
<evidence type="ECO:0000313" key="8">
    <source>
        <dbReference type="EMBL" id="BDU78413.1"/>
    </source>
</evidence>
<dbReference type="InterPro" id="IPR011010">
    <property type="entry name" value="DNA_brk_join_enz"/>
</dbReference>
<dbReference type="EMBL" id="AP027081">
    <property type="protein sequence ID" value="BDU78413.1"/>
    <property type="molecule type" value="Genomic_DNA"/>
</dbReference>
<evidence type="ECO:0000256" key="4">
    <source>
        <dbReference type="ARBA" id="ARBA00023172"/>
    </source>
</evidence>
<evidence type="ECO:0000256" key="3">
    <source>
        <dbReference type="ARBA" id="ARBA00023125"/>
    </source>
</evidence>
<dbReference type="PROSITE" id="PS51898">
    <property type="entry name" value="TYR_RECOMBINASE"/>
    <property type="match status" value="1"/>
</dbReference>
<dbReference type="KEGG" id="msea:METESE_33710"/>
<gene>
    <name evidence="8" type="ORF">METESE_33710</name>
</gene>
<feature type="domain" description="Tyr recombinase" evidence="6">
    <location>
        <begin position="162"/>
        <end position="337"/>
    </location>
</feature>
<evidence type="ECO:0000259" key="6">
    <source>
        <dbReference type="PROSITE" id="PS51898"/>
    </source>
</evidence>
<dbReference type="Gene3D" id="1.10.443.10">
    <property type="entry name" value="Intergrase catalytic core"/>
    <property type="match status" value="1"/>
</dbReference>
<comment type="similarity">
    <text evidence="1">Belongs to the 'phage' integrase family.</text>
</comment>
<organism evidence="8 9">
    <name type="scientific">Mesoterricola sediminis</name>
    <dbReference type="NCBI Taxonomy" id="2927980"/>
    <lineage>
        <taxon>Bacteria</taxon>
        <taxon>Pseudomonadati</taxon>
        <taxon>Acidobacteriota</taxon>
        <taxon>Holophagae</taxon>
        <taxon>Holophagales</taxon>
        <taxon>Holophagaceae</taxon>
        <taxon>Mesoterricola</taxon>
    </lineage>
</organism>
<dbReference type="GO" id="GO:0006310">
    <property type="term" value="P:DNA recombination"/>
    <property type="evidence" value="ECO:0007669"/>
    <property type="project" value="UniProtKB-KW"/>
</dbReference>
<dbReference type="RefSeq" id="WP_316410696.1">
    <property type="nucleotide sequence ID" value="NZ_AP027081.1"/>
</dbReference>
<dbReference type="InterPro" id="IPR013762">
    <property type="entry name" value="Integrase-like_cat_sf"/>
</dbReference>
<reference evidence="8" key="1">
    <citation type="journal article" date="2023" name="Int. J. Syst. Evol. Microbiol.">
        <title>Mesoterricola silvestris gen. nov., sp. nov., Mesoterricola sediminis sp. nov., Geothrix oryzae sp. nov., Geothrix edaphica sp. nov., Geothrix rubra sp. nov., and Geothrix limicola sp. nov., six novel members of Acidobacteriota isolated from soils.</title>
        <authorList>
            <person name="Itoh H."/>
            <person name="Sugisawa Y."/>
            <person name="Mise K."/>
            <person name="Xu Z."/>
            <person name="Kuniyasu M."/>
            <person name="Ushijima N."/>
            <person name="Kawano K."/>
            <person name="Kobayashi E."/>
            <person name="Shiratori Y."/>
            <person name="Masuda Y."/>
            <person name="Senoo K."/>
        </authorList>
    </citation>
    <scope>NUCLEOTIDE SEQUENCE</scope>
    <source>
        <strain evidence="8">W786</strain>
    </source>
</reference>
<name>A0AA48KHI6_9BACT</name>
<evidence type="ECO:0000256" key="2">
    <source>
        <dbReference type="ARBA" id="ARBA00022908"/>
    </source>
</evidence>
<dbReference type="Proteomes" id="UP001228113">
    <property type="component" value="Chromosome"/>
</dbReference>
<evidence type="ECO:0000256" key="5">
    <source>
        <dbReference type="PROSITE-ProRule" id="PRU01248"/>
    </source>
</evidence>
<evidence type="ECO:0000259" key="7">
    <source>
        <dbReference type="PROSITE" id="PS51900"/>
    </source>
</evidence>
<dbReference type="PROSITE" id="PS51900">
    <property type="entry name" value="CB"/>
    <property type="match status" value="1"/>
</dbReference>